<dbReference type="CDD" id="cd04334">
    <property type="entry name" value="ProRS-INS"/>
    <property type="match status" value="1"/>
</dbReference>
<evidence type="ECO:0000256" key="6">
    <source>
        <dbReference type="ARBA" id="ARBA00022840"/>
    </source>
</evidence>
<reference evidence="14" key="1">
    <citation type="journal article" date="2019" name="PLoS Negl. Trop. Dis.">
        <title>Revisiting the worldwide diversity of Leptospira species in the environment.</title>
        <authorList>
            <person name="Vincent A.T."/>
            <person name="Schiettekatte O."/>
            <person name="Bourhy P."/>
            <person name="Veyrier F.J."/>
            <person name="Picardeau M."/>
        </authorList>
    </citation>
    <scope>NUCLEOTIDE SEQUENCE [LARGE SCALE GENOMIC DNA]</scope>
    <source>
        <strain evidence="14">201300427</strain>
    </source>
</reference>
<keyword evidence="8 12" id="KW-0030">Aminoacyl-tRNA synthetase</keyword>
<dbReference type="CDD" id="cd00861">
    <property type="entry name" value="ProRS_anticodon_short"/>
    <property type="match status" value="1"/>
</dbReference>
<evidence type="ECO:0000313" key="15">
    <source>
        <dbReference type="Proteomes" id="UP000298058"/>
    </source>
</evidence>
<evidence type="ECO:0000256" key="1">
    <source>
        <dbReference type="ARBA" id="ARBA00004496"/>
    </source>
</evidence>
<dbReference type="GO" id="GO:0004827">
    <property type="term" value="F:proline-tRNA ligase activity"/>
    <property type="evidence" value="ECO:0007669"/>
    <property type="project" value="UniProtKB-UniRule"/>
</dbReference>
<dbReference type="InterPro" id="IPR004500">
    <property type="entry name" value="Pro-tRNA-synth_IIa_bac-type"/>
</dbReference>
<comment type="domain">
    <text evidence="12">Consists of three domains: the N-terminal catalytic domain, the editing domain and the C-terminal anticodon-binding domain.</text>
</comment>
<dbReference type="InterPro" id="IPR002316">
    <property type="entry name" value="Pro-tRNA-ligase_IIa"/>
</dbReference>
<dbReference type="SUPFAM" id="SSF55826">
    <property type="entry name" value="YbaK/ProRS associated domain"/>
    <property type="match status" value="1"/>
</dbReference>
<dbReference type="InterPro" id="IPR002314">
    <property type="entry name" value="aa-tRNA-synt_IIb"/>
</dbReference>
<dbReference type="InterPro" id="IPR004154">
    <property type="entry name" value="Anticodon-bd"/>
</dbReference>
<evidence type="ECO:0000256" key="2">
    <source>
        <dbReference type="ARBA" id="ARBA00011738"/>
    </source>
</evidence>
<evidence type="ECO:0000256" key="8">
    <source>
        <dbReference type="ARBA" id="ARBA00023146"/>
    </source>
</evidence>
<dbReference type="OrthoDB" id="9809052at2"/>
<evidence type="ECO:0000256" key="10">
    <source>
        <dbReference type="ARBA" id="ARBA00053664"/>
    </source>
</evidence>
<dbReference type="PRINTS" id="PR01046">
    <property type="entry name" value="TRNASYNTHPRO"/>
</dbReference>
<organism evidence="14 15">
    <name type="scientific">Leptospira idonii</name>
    <dbReference type="NCBI Taxonomy" id="1193500"/>
    <lineage>
        <taxon>Bacteria</taxon>
        <taxon>Pseudomonadati</taxon>
        <taxon>Spirochaetota</taxon>
        <taxon>Spirochaetia</taxon>
        <taxon>Leptospirales</taxon>
        <taxon>Leptospiraceae</taxon>
        <taxon>Leptospira</taxon>
    </lineage>
</organism>
<dbReference type="InterPro" id="IPR050062">
    <property type="entry name" value="Pro-tRNA_synthetase"/>
</dbReference>
<dbReference type="HAMAP" id="MF_01569">
    <property type="entry name" value="Pro_tRNA_synth_type1"/>
    <property type="match status" value="1"/>
</dbReference>
<evidence type="ECO:0000256" key="4">
    <source>
        <dbReference type="ARBA" id="ARBA00022598"/>
    </source>
</evidence>
<evidence type="ECO:0000256" key="7">
    <source>
        <dbReference type="ARBA" id="ARBA00022917"/>
    </source>
</evidence>
<comment type="catalytic activity">
    <reaction evidence="9 12">
        <text>tRNA(Pro) + L-proline + ATP = L-prolyl-tRNA(Pro) + AMP + diphosphate</text>
        <dbReference type="Rhea" id="RHEA:14305"/>
        <dbReference type="Rhea" id="RHEA-COMP:9700"/>
        <dbReference type="Rhea" id="RHEA-COMP:9702"/>
        <dbReference type="ChEBI" id="CHEBI:30616"/>
        <dbReference type="ChEBI" id="CHEBI:33019"/>
        <dbReference type="ChEBI" id="CHEBI:60039"/>
        <dbReference type="ChEBI" id="CHEBI:78442"/>
        <dbReference type="ChEBI" id="CHEBI:78532"/>
        <dbReference type="ChEBI" id="CHEBI:456215"/>
        <dbReference type="EC" id="6.1.1.15"/>
    </reaction>
</comment>
<dbReference type="GO" id="GO:0005524">
    <property type="term" value="F:ATP binding"/>
    <property type="evidence" value="ECO:0007669"/>
    <property type="project" value="UniProtKB-UniRule"/>
</dbReference>
<dbReference type="CDD" id="cd00779">
    <property type="entry name" value="ProRS_core_prok"/>
    <property type="match status" value="1"/>
</dbReference>
<keyword evidence="3 12" id="KW-0963">Cytoplasm</keyword>
<comment type="caution">
    <text evidence="14">The sequence shown here is derived from an EMBL/GenBank/DDBJ whole genome shotgun (WGS) entry which is preliminary data.</text>
</comment>
<dbReference type="Pfam" id="PF00587">
    <property type="entry name" value="tRNA-synt_2b"/>
    <property type="match status" value="1"/>
</dbReference>
<evidence type="ECO:0000256" key="3">
    <source>
        <dbReference type="ARBA" id="ARBA00022490"/>
    </source>
</evidence>
<dbReference type="RefSeq" id="WP_135758609.1">
    <property type="nucleotide sequence ID" value="NZ_RQHW01000002.1"/>
</dbReference>
<accession>A0A4R9M2R1</accession>
<evidence type="ECO:0000256" key="12">
    <source>
        <dbReference type="HAMAP-Rule" id="MF_01569"/>
    </source>
</evidence>
<evidence type="ECO:0000256" key="9">
    <source>
        <dbReference type="ARBA" id="ARBA00047671"/>
    </source>
</evidence>
<dbReference type="SUPFAM" id="SSF52954">
    <property type="entry name" value="Class II aaRS ABD-related"/>
    <property type="match status" value="1"/>
</dbReference>
<dbReference type="GO" id="GO:0006433">
    <property type="term" value="P:prolyl-tRNA aminoacylation"/>
    <property type="evidence" value="ECO:0007669"/>
    <property type="project" value="UniProtKB-UniRule"/>
</dbReference>
<dbReference type="NCBIfam" id="NF006625">
    <property type="entry name" value="PRK09194.1"/>
    <property type="match status" value="1"/>
</dbReference>
<dbReference type="NCBIfam" id="TIGR00409">
    <property type="entry name" value="proS_fam_II"/>
    <property type="match status" value="1"/>
</dbReference>
<dbReference type="Gene3D" id="3.30.930.10">
    <property type="entry name" value="Bira Bifunctional Protein, Domain 2"/>
    <property type="match status" value="2"/>
</dbReference>
<dbReference type="InterPro" id="IPR036754">
    <property type="entry name" value="YbaK/aa-tRNA-synt-asso_dom_sf"/>
</dbReference>
<dbReference type="EMBL" id="RQHW01000002">
    <property type="protein sequence ID" value="TGN21074.1"/>
    <property type="molecule type" value="Genomic_DNA"/>
</dbReference>
<evidence type="ECO:0000256" key="5">
    <source>
        <dbReference type="ARBA" id="ARBA00022741"/>
    </source>
</evidence>
<comment type="similarity">
    <text evidence="11 12">Belongs to the class-II aminoacyl-tRNA synthetase family. ProS type 1 subfamily.</text>
</comment>
<keyword evidence="5 12" id="KW-0547">Nucleotide-binding</keyword>
<protein>
    <recommendedName>
        <fullName evidence="12">Proline--tRNA ligase</fullName>
        <ecNumber evidence="12">6.1.1.15</ecNumber>
    </recommendedName>
    <alternativeName>
        <fullName evidence="12">Prolyl-tRNA synthetase</fullName>
        <shortName evidence="12">ProRS</shortName>
    </alternativeName>
</protein>
<dbReference type="PANTHER" id="PTHR42753:SF2">
    <property type="entry name" value="PROLINE--TRNA LIGASE"/>
    <property type="match status" value="1"/>
</dbReference>
<evidence type="ECO:0000259" key="13">
    <source>
        <dbReference type="PROSITE" id="PS50862"/>
    </source>
</evidence>
<dbReference type="InterPro" id="IPR006195">
    <property type="entry name" value="aa-tRNA-synth_II"/>
</dbReference>
<evidence type="ECO:0000256" key="11">
    <source>
        <dbReference type="ARBA" id="ARBA00060755"/>
    </source>
</evidence>
<dbReference type="InterPro" id="IPR045864">
    <property type="entry name" value="aa-tRNA-synth_II/BPL/LPL"/>
</dbReference>
<keyword evidence="15" id="KW-1185">Reference proteome</keyword>
<comment type="subcellular location">
    <subcellularLocation>
        <location evidence="1 12">Cytoplasm</location>
    </subcellularLocation>
</comment>
<dbReference type="SUPFAM" id="SSF55681">
    <property type="entry name" value="Class II aaRS and biotin synthetases"/>
    <property type="match status" value="1"/>
</dbReference>
<comment type="function">
    <text evidence="10 12">Catalyzes the attachment of proline to tRNA(Pro) in a two-step reaction: proline is first activated by ATP to form Pro-AMP and then transferred to the acceptor end of tRNA(Pro). As ProRS can inadvertently accommodate and process non-cognate amino acids such as alanine and cysteine, to avoid such errors it has two additional distinct editing activities against alanine. One activity is designated as 'pretransfer' editing and involves the tRNA(Pro)-independent hydrolysis of activated Ala-AMP. The other activity is designated 'posttransfer' editing and involves deacylation of mischarged Ala-tRNA(Pro). The misacylated Cys-tRNA(Pro) is not edited by ProRS.</text>
</comment>
<dbReference type="Pfam" id="PF03129">
    <property type="entry name" value="HGTP_anticodon"/>
    <property type="match status" value="1"/>
</dbReference>
<dbReference type="Proteomes" id="UP000298058">
    <property type="component" value="Unassembled WGS sequence"/>
</dbReference>
<dbReference type="PROSITE" id="PS50862">
    <property type="entry name" value="AA_TRNA_LIGASE_II"/>
    <property type="match status" value="1"/>
</dbReference>
<dbReference type="AlphaFoldDB" id="A0A4R9M2R1"/>
<name>A0A4R9M2R1_9LEPT</name>
<keyword evidence="4 12" id="KW-0436">Ligase</keyword>
<feature type="domain" description="Aminoacyl-transfer RNA synthetases class-II family profile" evidence="13">
    <location>
        <begin position="38"/>
        <end position="466"/>
    </location>
</feature>
<dbReference type="InterPro" id="IPR044140">
    <property type="entry name" value="ProRS_anticodon_short"/>
</dbReference>
<keyword evidence="6 12" id="KW-0067">ATP-binding</keyword>
<dbReference type="FunFam" id="3.30.930.10:FF:000065">
    <property type="entry name" value="Proline--tRNA ligase"/>
    <property type="match status" value="1"/>
</dbReference>
<dbReference type="FunFam" id="3.30.930.10:FF:000066">
    <property type="entry name" value="Proline--tRNA ligase"/>
    <property type="match status" value="1"/>
</dbReference>
<dbReference type="InterPro" id="IPR007214">
    <property type="entry name" value="YbaK/aa-tRNA-synth-assoc-dom"/>
</dbReference>
<sequence>MKASSYLIPTTKDDPQDAVVASHKLMMRAGLVRKSAAGLYSYLPLGLRILKKIENIVREEMDASGALEFQLPILTPSEIWKESGRWDKMGKEMFRIKDRHDNENCLGPTHEESFCVLVKPMVRSYKDLPINVYQIHTKFRDEIRPRFGVIRSREFTMKDAYSFHLDDASLDETYQKMRQTYRRIFARLGLATIPVQADSGNMGGSASEEFMVVSPIGEETLTLCDSCGFSGNIEKTPVVKKTSLASKQEEESIVETPGQKSISDVAQFLSVKEEETLKAVALSYDGKYVLVFLQGDRELNENKLKNFLGANELRPMGQSELTRFGLIAGFIGPGFAESSDLLILVDSILEPNFPYVAGANEIDKHKKGVQLSKYYDFSKIQTLDLSQSKEGDPCPNCGHALKAEKGIEVGHIFKLGQKYSKAFEISVLNDKGKATLTTMGCYGIGVNRCMATVIEQCNDDKGIFWPVSIAPFEVCLVSIAKTQEDIARVGEVYSSLKQAGIDVLWDDRDLGPGFKFKDSELIGFPVRLTLGKGFLEKNEITILNRKTMEEKTISGSDPKTLIEEINSLLRSLRKELDDRTKEIG</sequence>
<keyword evidence="7 12" id="KW-0648">Protein biosynthesis</keyword>
<gene>
    <name evidence="12" type="primary">proS</name>
    <name evidence="14" type="ORF">EHS15_00715</name>
</gene>
<dbReference type="InterPro" id="IPR036621">
    <property type="entry name" value="Anticodon-bd_dom_sf"/>
</dbReference>
<dbReference type="GO" id="GO:0005829">
    <property type="term" value="C:cytosol"/>
    <property type="evidence" value="ECO:0007669"/>
    <property type="project" value="TreeGrafter"/>
</dbReference>
<dbReference type="PANTHER" id="PTHR42753">
    <property type="entry name" value="MITOCHONDRIAL RIBOSOME PROTEIN L39/PROLYL-TRNA LIGASE FAMILY MEMBER"/>
    <property type="match status" value="1"/>
</dbReference>
<comment type="subunit">
    <text evidence="2 12">Homodimer.</text>
</comment>
<dbReference type="GO" id="GO:0002161">
    <property type="term" value="F:aminoacyl-tRNA deacylase activity"/>
    <property type="evidence" value="ECO:0007669"/>
    <property type="project" value="InterPro"/>
</dbReference>
<evidence type="ECO:0000313" key="14">
    <source>
        <dbReference type="EMBL" id="TGN21074.1"/>
    </source>
</evidence>
<proteinExistence type="inferred from homology"/>
<dbReference type="InterPro" id="IPR023717">
    <property type="entry name" value="Pro-tRNA-Synthase_IIa_type1"/>
</dbReference>
<dbReference type="Gene3D" id="3.40.50.800">
    <property type="entry name" value="Anticodon-binding domain"/>
    <property type="match status" value="1"/>
</dbReference>
<dbReference type="InterPro" id="IPR033730">
    <property type="entry name" value="ProRS_core_prok"/>
</dbReference>
<dbReference type="Pfam" id="PF04073">
    <property type="entry name" value="tRNA_edit"/>
    <property type="match status" value="1"/>
</dbReference>
<dbReference type="EC" id="6.1.1.15" evidence="12"/>